<protein>
    <recommendedName>
        <fullName evidence="3 13">Chaperone protein ClpB</fullName>
    </recommendedName>
</protein>
<evidence type="ECO:0000256" key="3">
    <source>
        <dbReference type="ARBA" id="ARBA00017574"/>
    </source>
</evidence>
<dbReference type="Pfam" id="PF00004">
    <property type="entry name" value="AAA"/>
    <property type="match status" value="1"/>
</dbReference>
<keyword evidence="13" id="KW-0346">Stress response</keyword>
<evidence type="ECO:0000256" key="10">
    <source>
        <dbReference type="ARBA" id="ARBA00026057"/>
    </source>
</evidence>
<dbReference type="Gene3D" id="1.10.1780.10">
    <property type="entry name" value="Clp, N-terminal domain"/>
    <property type="match status" value="1"/>
</dbReference>
<dbReference type="Pfam" id="PF17871">
    <property type="entry name" value="AAA_lid_9"/>
    <property type="match status" value="1"/>
</dbReference>
<dbReference type="PROSITE" id="PS51903">
    <property type="entry name" value="CLP_R"/>
    <property type="match status" value="1"/>
</dbReference>
<dbReference type="InterPro" id="IPR003959">
    <property type="entry name" value="ATPase_AAA_core"/>
</dbReference>
<keyword evidence="5 12" id="KW-0547">Nucleotide-binding</keyword>
<organism evidence="15 16">
    <name type="scientific">Zavarzinia compransoris</name>
    <dbReference type="NCBI Taxonomy" id="1264899"/>
    <lineage>
        <taxon>Bacteria</taxon>
        <taxon>Pseudomonadati</taxon>
        <taxon>Pseudomonadota</taxon>
        <taxon>Alphaproteobacteria</taxon>
        <taxon>Rhodospirillales</taxon>
        <taxon>Zavarziniaceae</taxon>
        <taxon>Zavarzinia</taxon>
    </lineage>
</organism>
<gene>
    <name evidence="13 15" type="primary">clpB</name>
    <name evidence="15" type="ORF">DKG75_10630</name>
</gene>
<dbReference type="GO" id="GO:0034605">
    <property type="term" value="P:cellular response to heat"/>
    <property type="evidence" value="ECO:0007669"/>
    <property type="project" value="TreeGrafter"/>
</dbReference>
<keyword evidence="4 11" id="KW-0677">Repeat</keyword>
<evidence type="ECO:0000256" key="7">
    <source>
        <dbReference type="ARBA" id="ARBA00023054"/>
    </source>
</evidence>
<dbReference type="InterPro" id="IPR019489">
    <property type="entry name" value="Clp_ATPase_C"/>
</dbReference>
<dbReference type="Pfam" id="PF02861">
    <property type="entry name" value="Clp_N"/>
    <property type="match status" value="1"/>
</dbReference>
<proteinExistence type="inferred from homology"/>
<reference evidence="16" key="1">
    <citation type="submission" date="2018-05" db="EMBL/GenBank/DDBJ databases">
        <title>Zavarzinia sp. HR-AS.</title>
        <authorList>
            <person name="Lee Y."/>
            <person name="Jeon C.O."/>
        </authorList>
    </citation>
    <scope>NUCLEOTIDE SEQUENCE [LARGE SCALE GENOMIC DNA]</scope>
    <source>
        <strain evidence="16">DSM 1231</strain>
    </source>
</reference>
<dbReference type="InterPro" id="IPR004176">
    <property type="entry name" value="Clp_R_N"/>
</dbReference>
<dbReference type="GO" id="GO:0016887">
    <property type="term" value="F:ATP hydrolysis activity"/>
    <property type="evidence" value="ECO:0007669"/>
    <property type="project" value="InterPro"/>
</dbReference>
<name>A0A317EAR8_9PROT</name>
<dbReference type="InterPro" id="IPR041546">
    <property type="entry name" value="ClpA/ClpB_AAA_lid"/>
</dbReference>
<dbReference type="OrthoDB" id="9803641at2"/>
<comment type="caution">
    <text evidence="15">The sequence shown here is derived from an EMBL/GenBank/DDBJ whole genome shotgun (WGS) entry which is preliminary data.</text>
</comment>
<dbReference type="InterPro" id="IPR017730">
    <property type="entry name" value="Chaperonin_ClpB"/>
</dbReference>
<dbReference type="FunFam" id="1.10.8.60:FF:000017">
    <property type="entry name" value="ATP-dependent chaperone ClpB"/>
    <property type="match status" value="1"/>
</dbReference>
<keyword evidence="8 12" id="KW-0143">Chaperone</keyword>
<keyword evidence="16" id="KW-1185">Reference proteome</keyword>
<dbReference type="InterPro" id="IPR027417">
    <property type="entry name" value="P-loop_NTPase"/>
</dbReference>
<dbReference type="SUPFAM" id="SSF52540">
    <property type="entry name" value="P-loop containing nucleoside triphosphate hydrolases"/>
    <property type="match status" value="2"/>
</dbReference>
<dbReference type="InterPro" id="IPR003593">
    <property type="entry name" value="AAA+_ATPase"/>
</dbReference>
<comment type="subunit">
    <text evidence="10">Homohexamer. The oligomerization is ATP-dependent.</text>
</comment>
<keyword evidence="6 12" id="KW-0067">ATP-binding</keyword>
<dbReference type="SMART" id="SM00382">
    <property type="entry name" value="AAA"/>
    <property type="match status" value="2"/>
</dbReference>
<comment type="subunit">
    <text evidence="13">Homohexamer; The oligomerization is ATP-dependent.</text>
</comment>
<comment type="similarity">
    <text evidence="2 12">Belongs to the ClpA/ClpB family.</text>
</comment>
<dbReference type="FunFam" id="3.40.50.300:FF:000025">
    <property type="entry name" value="ATP-dependent Clp protease subunit"/>
    <property type="match status" value="1"/>
</dbReference>
<dbReference type="InterPro" id="IPR050130">
    <property type="entry name" value="ClpA_ClpB"/>
</dbReference>
<dbReference type="CDD" id="cd19499">
    <property type="entry name" value="RecA-like_ClpB_Hsp104-like"/>
    <property type="match status" value="1"/>
</dbReference>
<comment type="function">
    <text evidence="9">Part of a stress-induced multi-chaperone system, it is involved in the recovery of the cell from heat-induced damage, in cooperation with DnaK, DnaJ and GrpE. Acts before DnaK, in the processing of protein aggregates. Protein binding stimulates the ATPase activity; ATP hydrolysis unfolds the denatured protein aggregates, which probably helps expose new hydrophobic binding sites on the surface of ClpB-bound aggregates, contributing to the solubilization and refolding of denatured protein aggregates by DnaK.</text>
</comment>
<dbReference type="Proteomes" id="UP000246077">
    <property type="component" value="Unassembled WGS sequence"/>
</dbReference>
<dbReference type="PROSITE" id="PS00870">
    <property type="entry name" value="CLPAB_1"/>
    <property type="match status" value="1"/>
</dbReference>
<dbReference type="Pfam" id="PF07724">
    <property type="entry name" value="AAA_2"/>
    <property type="match status" value="1"/>
</dbReference>
<dbReference type="GO" id="GO:0005524">
    <property type="term" value="F:ATP binding"/>
    <property type="evidence" value="ECO:0007669"/>
    <property type="project" value="UniProtKB-UniRule"/>
</dbReference>
<dbReference type="GO" id="GO:0042026">
    <property type="term" value="P:protein refolding"/>
    <property type="evidence" value="ECO:0007669"/>
    <property type="project" value="UniProtKB-UniRule"/>
</dbReference>
<evidence type="ECO:0000313" key="16">
    <source>
        <dbReference type="Proteomes" id="UP000246077"/>
    </source>
</evidence>
<dbReference type="PRINTS" id="PR00300">
    <property type="entry name" value="CLPPROTEASEA"/>
</dbReference>
<evidence type="ECO:0000256" key="9">
    <source>
        <dbReference type="ARBA" id="ARBA00025613"/>
    </source>
</evidence>
<dbReference type="InterPro" id="IPR001270">
    <property type="entry name" value="ClpA/B"/>
</dbReference>
<dbReference type="SUPFAM" id="SSF81923">
    <property type="entry name" value="Double Clp-N motif"/>
    <property type="match status" value="1"/>
</dbReference>
<keyword evidence="13" id="KW-0963">Cytoplasm</keyword>
<keyword evidence="7 13" id="KW-0175">Coiled coil</keyword>
<evidence type="ECO:0000256" key="6">
    <source>
        <dbReference type="ARBA" id="ARBA00022840"/>
    </source>
</evidence>
<dbReference type="SMART" id="SM01086">
    <property type="entry name" value="ClpB_D2-small"/>
    <property type="match status" value="1"/>
</dbReference>
<dbReference type="Gene3D" id="1.10.8.60">
    <property type="match status" value="1"/>
</dbReference>
<dbReference type="PANTHER" id="PTHR11638">
    <property type="entry name" value="ATP-DEPENDENT CLP PROTEASE"/>
    <property type="match status" value="1"/>
</dbReference>
<dbReference type="Pfam" id="PF10431">
    <property type="entry name" value="ClpB_D2-small"/>
    <property type="match status" value="1"/>
</dbReference>
<evidence type="ECO:0000259" key="14">
    <source>
        <dbReference type="PROSITE" id="PS51903"/>
    </source>
</evidence>
<dbReference type="NCBIfam" id="TIGR03346">
    <property type="entry name" value="chaperone_ClpB"/>
    <property type="match status" value="1"/>
</dbReference>
<sequence length="882" mass="96285">MDFEKYTERARGFVQSAQGLALRSNHQRFTPEHLAKVLLDDEQGLAASLIKAAGGRPEAALAGIEAELARLPKVEGQGAGQLYLAPETARLFEQAEQVAKKAGDTFVTAERLLLALVLAAGTPSAEILKKAGVTAQGLSKAIDDLRKGRTADSASAEDSYDALKKYARDLTAAARDGKLDPVIGRDEEIRRTIQVLSRRTKNNPVLIGEPGVGKTAIAEGLALRIVNGDVPESLKHKQLMALDLGALVAGAKYRGEFEERLKAILGEVTSSGDVILFIDEMHQLVGAGKTDGAMDASNLLKPALARGELHCVGATTLDEYRKHVEKDAALARRFQPVFVSEPTVEDTISILRGLKEKYELHHGVRISDVALVAAATLSNRYITDRFLPDKAIDLVDESASRLRMEVDSKPEALDELDRKIMQMQIEREALKKEEDRASKERLAKLEKDLADLEQQSAEMTAKWRAEKDKLSVQQKLTEQLDAARSELEQAQRKGNLARAGEIAYGLIPDLTRKLEAAQAATEAASMREAVTDEDIAAVVSRWTGIPVDKMLSGEREKLLKMEPLLASRVVGQPEAVAAVANAVRRARAGLQDAARPIGSFLFLGPTGVGKTELTKALAEFLFDDDTAMVRVDMSEFMEKHAVSRLIGAPPGYVGYEEGGVLTEAVRRRPYQVILFDEVEKAHPDVFNVLLQVLDDGRLTDGQGRTVDFRNTVIILTSNLGGEFLAAEDAEVNPGRTRDQVMAVVRASFRPEFLNRLDEIVLFNRLGRGEMTGIVDIQLGRLRKLLADRKIVLDLDQAAKEWLAEAGYDPVYGARPLKRVIQRNLQNPLAELILEGEVNDGDTVKVSAEAGQLVLNGKAVEADNALVRKPSNPAFVSRVEGNA</sequence>
<evidence type="ECO:0000256" key="8">
    <source>
        <dbReference type="ARBA" id="ARBA00023186"/>
    </source>
</evidence>
<evidence type="ECO:0000256" key="5">
    <source>
        <dbReference type="ARBA" id="ARBA00022741"/>
    </source>
</evidence>
<evidence type="ECO:0000313" key="15">
    <source>
        <dbReference type="EMBL" id="PWR22393.1"/>
    </source>
</evidence>
<evidence type="ECO:0000256" key="11">
    <source>
        <dbReference type="PROSITE-ProRule" id="PRU01251"/>
    </source>
</evidence>
<comment type="subcellular location">
    <subcellularLocation>
        <location evidence="1 13">Cytoplasm</location>
    </subcellularLocation>
</comment>
<dbReference type="PANTHER" id="PTHR11638:SF18">
    <property type="entry name" value="HEAT SHOCK PROTEIN 104"/>
    <property type="match status" value="1"/>
</dbReference>
<evidence type="ECO:0000256" key="1">
    <source>
        <dbReference type="ARBA" id="ARBA00004496"/>
    </source>
</evidence>
<feature type="domain" description="Clp R" evidence="14">
    <location>
        <begin position="3"/>
        <end position="148"/>
    </location>
</feature>
<dbReference type="CDD" id="cd00009">
    <property type="entry name" value="AAA"/>
    <property type="match status" value="1"/>
</dbReference>
<dbReference type="InterPro" id="IPR028299">
    <property type="entry name" value="ClpA/B_CS2"/>
</dbReference>
<accession>A0A317EAR8</accession>
<dbReference type="EMBL" id="QGLF01000002">
    <property type="protein sequence ID" value="PWR22393.1"/>
    <property type="molecule type" value="Genomic_DNA"/>
</dbReference>
<evidence type="ECO:0000256" key="4">
    <source>
        <dbReference type="ARBA" id="ARBA00022737"/>
    </source>
</evidence>
<dbReference type="PROSITE" id="PS00871">
    <property type="entry name" value="CLPAB_2"/>
    <property type="match status" value="1"/>
</dbReference>
<dbReference type="RefSeq" id="WP_109921036.1">
    <property type="nucleotide sequence ID" value="NZ_QGLF01000002.1"/>
</dbReference>
<dbReference type="AlphaFoldDB" id="A0A317EAR8"/>
<evidence type="ECO:0000256" key="2">
    <source>
        <dbReference type="ARBA" id="ARBA00008675"/>
    </source>
</evidence>
<dbReference type="GO" id="GO:0005737">
    <property type="term" value="C:cytoplasm"/>
    <property type="evidence" value="ECO:0007669"/>
    <property type="project" value="UniProtKB-SubCell"/>
</dbReference>
<dbReference type="FunFam" id="3.40.50.300:FF:000120">
    <property type="entry name" value="ATP-dependent chaperone ClpB"/>
    <property type="match status" value="1"/>
</dbReference>
<feature type="coiled-coil region" evidence="13">
    <location>
        <begin position="413"/>
        <end position="493"/>
    </location>
</feature>
<evidence type="ECO:0000256" key="12">
    <source>
        <dbReference type="RuleBase" id="RU004432"/>
    </source>
</evidence>
<evidence type="ECO:0000256" key="13">
    <source>
        <dbReference type="RuleBase" id="RU362034"/>
    </source>
</evidence>
<dbReference type="Gene3D" id="3.40.50.300">
    <property type="entry name" value="P-loop containing nucleotide triphosphate hydrolases"/>
    <property type="match status" value="3"/>
</dbReference>
<dbReference type="FunFam" id="3.40.50.300:FF:000010">
    <property type="entry name" value="Chaperone clpB 1, putative"/>
    <property type="match status" value="1"/>
</dbReference>
<dbReference type="InterPro" id="IPR018368">
    <property type="entry name" value="ClpA/B_CS1"/>
</dbReference>
<dbReference type="InterPro" id="IPR036628">
    <property type="entry name" value="Clp_N_dom_sf"/>
</dbReference>